<dbReference type="Gene3D" id="3.30.70.270">
    <property type="match status" value="1"/>
</dbReference>
<sequence length="181" mass="19896">MSMVNASAMFQRVINHIIHGLAGTATYIDDLVVAADTWEEHLQCLRFLFTCLNEAGLTLNLAKPRFIQSFMLGIQHIIGVDNILVDSLSRAPQSPGPEIPLPNASSSPQSLVFVSASLRPSLGQPPCHLTCLDLTHLVVKVHEVLFRGDGRAVQSKSRQLRLDFLSTTFELYLLSLLYLGG</sequence>
<feature type="domain" description="Reverse transcriptase" evidence="1">
    <location>
        <begin position="3"/>
        <end position="68"/>
    </location>
</feature>
<keyword evidence="3" id="KW-1185">Reference proteome</keyword>
<dbReference type="Proteomes" id="UP001487740">
    <property type="component" value="Unassembled WGS sequence"/>
</dbReference>
<evidence type="ECO:0000313" key="3">
    <source>
        <dbReference type="Proteomes" id="UP001487740"/>
    </source>
</evidence>
<evidence type="ECO:0000259" key="1">
    <source>
        <dbReference type="Pfam" id="PF00078"/>
    </source>
</evidence>
<reference evidence="2 3" key="1">
    <citation type="submission" date="2023-03" db="EMBL/GenBank/DDBJ databases">
        <title>High-quality genome of Scylla paramamosain provides insights in environmental adaptation.</title>
        <authorList>
            <person name="Zhang L."/>
        </authorList>
    </citation>
    <scope>NUCLEOTIDE SEQUENCE [LARGE SCALE GENOMIC DNA]</scope>
    <source>
        <strain evidence="2">LZ_2023a</strain>
        <tissue evidence="2">Muscle</tissue>
    </source>
</reference>
<dbReference type="AlphaFoldDB" id="A0AAW0UZ71"/>
<organism evidence="2 3">
    <name type="scientific">Scylla paramamosain</name>
    <name type="common">Mud crab</name>
    <dbReference type="NCBI Taxonomy" id="85552"/>
    <lineage>
        <taxon>Eukaryota</taxon>
        <taxon>Metazoa</taxon>
        <taxon>Ecdysozoa</taxon>
        <taxon>Arthropoda</taxon>
        <taxon>Crustacea</taxon>
        <taxon>Multicrustacea</taxon>
        <taxon>Malacostraca</taxon>
        <taxon>Eumalacostraca</taxon>
        <taxon>Eucarida</taxon>
        <taxon>Decapoda</taxon>
        <taxon>Pleocyemata</taxon>
        <taxon>Brachyura</taxon>
        <taxon>Eubrachyura</taxon>
        <taxon>Portunoidea</taxon>
        <taxon>Portunidae</taxon>
        <taxon>Portuninae</taxon>
        <taxon>Scylla</taxon>
    </lineage>
</organism>
<evidence type="ECO:0000313" key="2">
    <source>
        <dbReference type="EMBL" id="KAK8405403.1"/>
    </source>
</evidence>
<name>A0AAW0UZ71_SCYPA</name>
<dbReference type="Pfam" id="PF00078">
    <property type="entry name" value="RVT_1"/>
    <property type="match status" value="1"/>
</dbReference>
<protein>
    <recommendedName>
        <fullName evidence="1">Reverse transcriptase domain-containing protein</fullName>
    </recommendedName>
</protein>
<dbReference type="InterPro" id="IPR043128">
    <property type="entry name" value="Rev_trsase/Diguanyl_cyclase"/>
</dbReference>
<dbReference type="SUPFAM" id="SSF56672">
    <property type="entry name" value="DNA/RNA polymerases"/>
    <property type="match status" value="1"/>
</dbReference>
<dbReference type="InterPro" id="IPR043502">
    <property type="entry name" value="DNA/RNA_pol_sf"/>
</dbReference>
<gene>
    <name evidence="2" type="ORF">O3P69_001742</name>
</gene>
<comment type="caution">
    <text evidence="2">The sequence shown here is derived from an EMBL/GenBank/DDBJ whole genome shotgun (WGS) entry which is preliminary data.</text>
</comment>
<dbReference type="GO" id="GO:0071897">
    <property type="term" value="P:DNA biosynthetic process"/>
    <property type="evidence" value="ECO:0007669"/>
    <property type="project" value="UniProtKB-ARBA"/>
</dbReference>
<proteinExistence type="predicted"/>
<dbReference type="EMBL" id="JARAKH010000003">
    <property type="protein sequence ID" value="KAK8405403.1"/>
    <property type="molecule type" value="Genomic_DNA"/>
</dbReference>
<dbReference type="InterPro" id="IPR000477">
    <property type="entry name" value="RT_dom"/>
</dbReference>
<accession>A0AAW0UZ71</accession>